<organism evidence="3 7">
    <name type="scientific">Rotaria socialis</name>
    <dbReference type="NCBI Taxonomy" id="392032"/>
    <lineage>
        <taxon>Eukaryota</taxon>
        <taxon>Metazoa</taxon>
        <taxon>Spiralia</taxon>
        <taxon>Gnathifera</taxon>
        <taxon>Rotifera</taxon>
        <taxon>Eurotatoria</taxon>
        <taxon>Bdelloidea</taxon>
        <taxon>Philodinida</taxon>
        <taxon>Philodinidae</taxon>
        <taxon>Rotaria</taxon>
    </lineage>
</organism>
<protein>
    <submittedName>
        <fullName evidence="3">Uncharacterized protein</fullName>
    </submittedName>
</protein>
<sequence length="325" mass="35259">MLTGLADKDPYVRSKVCEVLGEMDKKLAINDVINGLVTALEDQNALVRLKASEALGQMGENVATNEVITGLLATLEHEDWNMKRAACAALGKMGEKAVTKAVISGLVATFGRKNEIDHVPRSACEALGKLGEKVPTDDVVNGLVIALGVDSMSVREAASEALGKMIENVTTDDVINGLLSAGRRVIGYSRAYQTLEKILLSSTMLARLSSDTVLKLYQSMKDDQLGNLRTIPADKFMKVFLHTRNTAWLSVVAIFALLQGNTVTVIGDTFVLYGTEEPLQVFVHDAEAELRKELVEAFIHQTDELQSLSNLCTKSQVVSSVCMLM</sequence>
<dbReference type="PROSITE" id="PS50077">
    <property type="entry name" value="HEAT_REPEAT"/>
    <property type="match status" value="1"/>
</dbReference>
<dbReference type="EMBL" id="CAJNYV010001210">
    <property type="protein sequence ID" value="CAF3409964.1"/>
    <property type="molecule type" value="Genomic_DNA"/>
</dbReference>
<dbReference type="Proteomes" id="UP000663865">
    <property type="component" value="Unassembled WGS sequence"/>
</dbReference>
<dbReference type="InterPro" id="IPR004155">
    <property type="entry name" value="PBS_lyase_HEAT"/>
</dbReference>
<dbReference type="EMBL" id="CAJNYU010000652">
    <property type="protein sequence ID" value="CAF3379783.1"/>
    <property type="molecule type" value="Genomic_DNA"/>
</dbReference>
<dbReference type="AlphaFoldDB" id="A0A817YKJ6"/>
<dbReference type="Proteomes" id="UP000663838">
    <property type="component" value="Unassembled WGS sequence"/>
</dbReference>
<accession>A0A817YKJ6</accession>
<evidence type="ECO:0000313" key="7">
    <source>
        <dbReference type="Proteomes" id="UP000663869"/>
    </source>
</evidence>
<dbReference type="Proteomes" id="UP000663869">
    <property type="component" value="Unassembled WGS sequence"/>
</dbReference>
<dbReference type="InterPro" id="IPR011989">
    <property type="entry name" value="ARM-like"/>
</dbReference>
<dbReference type="SUPFAM" id="SSF48371">
    <property type="entry name" value="ARM repeat"/>
    <property type="match status" value="1"/>
</dbReference>
<comment type="caution">
    <text evidence="3">The sequence shown here is derived from an EMBL/GenBank/DDBJ whole genome shotgun (WGS) entry which is preliminary data.</text>
</comment>
<dbReference type="Pfam" id="PF13646">
    <property type="entry name" value="HEAT_2"/>
    <property type="match status" value="1"/>
</dbReference>
<evidence type="ECO:0000256" key="2">
    <source>
        <dbReference type="PROSITE-ProRule" id="PRU00103"/>
    </source>
</evidence>
<dbReference type="SMART" id="SM00567">
    <property type="entry name" value="EZ_HEAT"/>
    <property type="match status" value="5"/>
</dbReference>
<evidence type="ECO:0000313" key="6">
    <source>
        <dbReference type="EMBL" id="CAF4737246.1"/>
    </source>
</evidence>
<dbReference type="InterPro" id="IPR021133">
    <property type="entry name" value="HEAT_type_2"/>
</dbReference>
<gene>
    <name evidence="3" type="ORF">FME351_LOCUS7130</name>
    <name evidence="4" type="ORF">KIK155_LOCUS8941</name>
    <name evidence="6" type="ORF">TOA249_LOCUS19368</name>
    <name evidence="5" type="ORF">TSG867_LOCUS22490</name>
</gene>
<dbReference type="PANTHER" id="PTHR12697:SF5">
    <property type="entry name" value="DEOXYHYPUSINE HYDROXYLASE"/>
    <property type="match status" value="1"/>
</dbReference>
<dbReference type="PANTHER" id="PTHR12697">
    <property type="entry name" value="PBS LYASE HEAT-LIKE PROTEIN"/>
    <property type="match status" value="1"/>
</dbReference>
<evidence type="ECO:0000313" key="4">
    <source>
        <dbReference type="EMBL" id="CAF3409964.1"/>
    </source>
</evidence>
<comment type="function">
    <text evidence="1">Catalyzes the hydroxylation of the N(6)-(4-aminobutyl)-L-lysine intermediate produced by deoxyhypusine synthase/DHPS on a critical lysine of the eukaryotic translation initiation factor 5A/eIF-5A. This is the second step of the post-translational modification of that lysine into an unusual amino acid residue named hypusine. Hypusination is unique to mature eIF-5A factor and is essential for its function.</text>
</comment>
<evidence type="ECO:0000313" key="5">
    <source>
        <dbReference type="EMBL" id="CAF4519806.1"/>
    </source>
</evidence>
<dbReference type="InterPro" id="IPR016024">
    <property type="entry name" value="ARM-type_fold"/>
</dbReference>
<dbReference type="Gene3D" id="1.25.10.10">
    <property type="entry name" value="Leucine-rich Repeat Variant"/>
    <property type="match status" value="1"/>
</dbReference>
<dbReference type="GO" id="GO:0016491">
    <property type="term" value="F:oxidoreductase activity"/>
    <property type="evidence" value="ECO:0007669"/>
    <property type="project" value="TreeGrafter"/>
</dbReference>
<reference evidence="3" key="1">
    <citation type="submission" date="2021-02" db="EMBL/GenBank/DDBJ databases">
        <authorList>
            <person name="Nowell W R."/>
        </authorList>
    </citation>
    <scope>NUCLEOTIDE SEQUENCE</scope>
</reference>
<evidence type="ECO:0000256" key="1">
    <source>
        <dbReference type="ARBA" id="ARBA00045876"/>
    </source>
</evidence>
<feature type="repeat" description="HEAT" evidence="2">
    <location>
        <begin position="32"/>
        <end position="69"/>
    </location>
</feature>
<dbReference type="Proteomes" id="UP000663862">
    <property type="component" value="Unassembled WGS sequence"/>
</dbReference>
<proteinExistence type="predicted"/>
<dbReference type="EMBL" id="CAJOBS010001507">
    <property type="protein sequence ID" value="CAF4737246.1"/>
    <property type="molecule type" value="Genomic_DNA"/>
</dbReference>
<dbReference type="EMBL" id="CAJOBQ010001839">
    <property type="protein sequence ID" value="CAF4519806.1"/>
    <property type="molecule type" value="Genomic_DNA"/>
</dbReference>
<name>A0A817YKJ6_9BILA</name>
<evidence type="ECO:0000313" key="3">
    <source>
        <dbReference type="EMBL" id="CAF3379783.1"/>
    </source>
</evidence>